<dbReference type="AlphaFoldDB" id="M4C0M5"/>
<proteinExistence type="predicted"/>
<dbReference type="Proteomes" id="UP000011713">
    <property type="component" value="Unassembled WGS sequence"/>
</dbReference>
<reference evidence="2" key="1">
    <citation type="journal article" date="2010" name="Science">
        <title>Signatures of adaptation to obligate biotrophy in the Hyaloperonospora arabidopsidis genome.</title>
        <authorList>
            <person name="Baxter L."/>
            <person name="Tripathy S."/>
            <person name="Ishaque N."/>
            <person name="Boot N."/>
            <person name="Cabral A."/>
            <person name="Kemen E."/>
            <person name="Thines M."/>
            <person name="Ah-Fong A."/>
            <person name="Anderson R."/>
            <person name="Badejoko W."/>
            <person name="Bittner-Eddy P."/>
            <person name="Boore J.L."/>
            <person name="Chibucos M.C."/>
            <person name="Coates M."/>
            <person name="Dehal P."/>
            <person name="Delehaunty K."/>
            <person name="Dong S."/>
            <person name="Downton P."/>
            <person name="Dumas B."/>
            <person name="Fabro G."/>
            <person name="Fronick C."/>
            <person name="Fuerstenberg S.I."/>
            <person name="Fulton L."/>
            <person name="Gaulin E."/>
            <person name="Govers F."/>
            <person name="Hughes L."/>
            <person name="Humphray S."/>
            <person name="Jiang R.H."/>
            <person name="Judelson H."/>
            <person name="Kamoun S."/>
            <person name="Kyung K."/>
            <person name="Meijer H."/>
            <person name="Minx P."/>
            <person name="Morris P."/>
            <person name="Nelson J."/>
            <person name="Phuntumart V."/>
            <person name="Qutob D."/>
            <person name="Rehmany A."/>
            <person name="Rougon-Cardoso A."/>
            <person name="Ryden P."/>
            <person name="Torto-Alalibo T."/>
            <person name="Studholme D."/>
            <person name="Wang Y."/>
            <person name="Win J."/>
            <person name="Wood J."/>
            <person name="Clifton S.W."/>
            <person name="Rogers J."/>
            <person name="Van den Ackerveken G."/>
            <person name="Jones J.D."/>
            <person name="McDowell J.M."/>
            <person name="Beynon J."/>
            <person name="Tyler B.M."/>
        </authorList>
    </citation>
    <scope>NUCLEOTIDE SEQUENCE [LARGE SCALE GENOMIC DNA]</scope>
    <source>
        <strain evidence="2">Emoy2</strain>
    </source>
</reference>
<evidence type="ECO:0000313" key="1">
    <source>
        <dbReference type="EnsemblProtists" id="HpaP812530"/>
    </source>
</evidence>
<accession>M4C0M5</accession>
<dbReference type="HOGENOM" id="CLU_2745454_0_0_1"/>
<dbReference type="EMBL" id="CU469390">
    <property type="status" value="NOT_ANNOTATED_CDS"/>
    <property type="molecule type" value="Genomic_DNA"/>
</dbReference>
<dbReference type="InParanoid" id="M4C0M5"/>
<keyword evidence="2" id="KW-1185">Reference proteome</keyword>
<organism evidence="1 2">
    <name type="scientific">Hyaloperonospora arabidopsidis (strain Emoy2)</name>
    <name type="common">Downy mildew agent</name>
    <name type="synonym">Peronospora arabidopsidis</name>
    <dbReference type="NCBI Taxonomy" id="559515"/>
    <lineage>
        <taxon>Eukaryota</taxon>
        <taxon>Sar</taxon>
        <taxon>Stramenopiles</taxon>
        <taxon>Oomycota</taxon>
        <taxon>Peronosporomycetes</taxon>
        <taxon>Peronosporales</taxon>
        <taxon>Peronosporaceae</taxon>
        <taxon>Hyaloperonospora</taxon>
    </lineage>
</organism>
<protein>
    <submittedName>
        <fullName evidence="1">Uncharacterized protein</fullName>
    </submittedName>
</protein>
<dbReference type="VEuPathDB" id="FungiDB:HpaG812530"/>
<dbReference type="EnsemblProtists" id="HpaT812530">
    <property type="protein sequence ID" value="HpaP812530"/>
    <property type="gene ID" value="HpaG812530"/>
</dbReference>
<reference evidence="1" key="2">
    <citation type="submission" date="2015-06" db="UniProtKB">
        <authorList>
            <consortium name="EnsemblProtists"/>
        </authorList>
    </citation>
    <scope>IDENTIFICATION</scope>
    <source>
        <strain evidence="1">Emoy2</strain>
    </source>
</reference>
<name>M4C0M5_HYAAE</name>
<evidence type="ECO:0000313" key="2">
    <source>
        <dbReference type="Proteomes" id="UP000011713"/>
    </source>
</evidence>
<sequence>MKDNAVSVACPLDKPYSIHYSTSIVLVGVRGARKRGESISYSHRSYAIQKTIKTTPDCDQMQQASDNEVLT</sequence>